<gene>
    <name evidence="1" type="ORF">L6164_036809</name>
</gene>
<organism evidence="1 2">
    <name type="scientific">Bauhinia variegata</name>
    <name type="common">Purple orchid tree</name>
    <name type="synonym">Phanera variegata</name>
    <dbReference type="NCBI Taxonomy" id="167791"/>
    <lineage>
        <taxon>Eukaryota</taxon>
        <taxon>Viridiplantae</taxon>
        <taxon>Streptophyta</taxon>
        <taxon>Embryophyta</taxon>
        <taxon>Tracheophyta</taxon>
        <taxon>Spermatophyta</taxon>
        <taxon>Magnoliopsida</taxon>
        <taxon>eudicotyledons</taxon>
        <taxon>Gunneridae</taxon>
        <taxon>Pentapetalae</taxon>
        <taxon>rosids</taxon>
        <taxon>fabids</taxon>
        <taxon>Fabales</taxon>
        <taxon>Fabaceae</taxon>
        <taxon>Cercidoideae</taxon>
        <taxon>Cercideae</taxon>
        <taxon>Bauhiniinae</taxon>
        <taxon>Bauhinia</taxon>
    </lineage>
</organism>
<accession>A0ACB9KI91</accession>
<keyword evidence="2" id="KW-1185">Reference proteome</keyword>
<dbReference type="Proteomes" id="UP000828941">
    <property type="component" value="Chromosome 14"/>
</dbReference>
<name>A0ACB9KI91_BAUVA</name>
<dbReference type="EMBL" id="CM039439">
    <property type="protein sequence ID" value="KAI4296889.1"/>
    <property type="molecule type" value="Genomic_DNA"/>
</dbReference>
<sequence length="407" mass="46470">MESFAINWRDLSGQHSWKDMLEPLNIDLRRYIIHYGEMAQATYDAFVSEKSSELAGRSRYAERDFFFNVGLESGNPFNYSVTKFLYATSEIDFPEAFISNSLSREGERKETNWIGYVAVATDAGKALLGRRDIVIAWRGTVQLSEWYEDIQANDVYAPKIFGDNADAKVHEGFYSVYTSENPHSTCDKTSARDQVMNEIRRLVDEYRDEEISITVTGHSLGAALATLNAVDIAANWFNMPEGEPHKACPVTAIVFASPRVGNFDFQDAFSGYNGLRLLRIRNALDIVPWFPLNGYSHVGEELQIDTRESEYLKLDSPLDFAVSHYLEVYLHGVAGTQGRKGGFKLMVKRDIALLSKTVDNLKDEHKDALAWRIEKNMSLSQHGDMVHWRWLILRRLIFYSRILNSNM</sequence>
<protein>
    <submittedName>
        <fullName evidence="1">Uncharacterized protein</fullName>
    </submittedName>
</protein>
<evidence type="ECO:0000313" key="2">
    <source>
        <dbReference type="Proteomes" id="UP000828941"/>
    </source>
</evidence>
<proteinExistence type="predicted"/>
<comment type="caution">
    <text evidence="1">The sequence shown here is derived from an EMBL/GenBank/DDBJ whole genome shotgun (WGS) entry which is preliminary data.</text>
</comment>
<reference evidence="1 2" key="1">
    <citation type="journal article" date="2022" name="DNA Res.">
        <title>Chromosomal-level genome assembly of the orchid tree Bauhinia variegata (Leguminosae; Cercidoideae) supports the allotetraploid origin hypothesis of Bauhinia.</title>
        <authorList>
            <person name="Zhong Y."/>
            <person name="Chen Y."/>
            <person name="Zheng D."/>
            <person name="Pang J."/>
            <person name="Liu Y."/>
            <person name="Luo S."/>
            <person name="Meng S."/>
            <person name="Qian L."/>
            <person name="Wei D."/>
            <person name="Dai S."/>
            <person name="Zhou R."/>
        </authorList>
    </citation>
    <scope>NUCLEOTIDE SEQUENCE [LARGE SCALE GENOMIC DNA]</scope>
    <source>
        <strain evidence="1">BV-YZ2020</strain>
    </source>
</reference>
<evidence type="ECO:0000313" key="1">
    <source>
        <dbReference type="EMBL" id="KAI4296889.1"/>
    </source>
</evidence>